<dbReference type="AlphaFoldDB" id="A0A1D1YEF7"/>
<evidence type="ECO:0000259" key="2">
    <source>
        <dbReference type="Pfam" id="PF24855"/>
    </source>
</evidence>
<accession>A0A1D1YEF7</accession>
<feature type="signal peptide" evidence="1">
    <location>
        <begin position="1"/>
        <end position="21"/>
    </location>
</feature>
<dbReference type="InterPro" id="IPR056146">
    <property type="entry name" value="DUF7729"/>
</dbReference>
<keyword evidence="1" id="KW-0732">Signal</keyword>
<dbReference type="EMBL" id="GDJX01014893">
    <property type="protein sequence ID" value="JAT53043.1"/>
    <property type="molecule type" value="Transcribed_RNA"/>
</dbReference>
<keyword evidence="3" id="KW-0418">Kinase</keyword>
<evidence type="ECO:0000313" key="3">
    <source>
        <dbReference type="EMBL" id="JAT53043.1"/>
    </source>
</evidence>
<name>A0A1D1YEF7_9ARAE</name>
<feature type="domain" description="DUF7729" evidence="2">
    <location>
        <begin position="75"/>
        <end position="283"/>
    </location>
</feature>
<protein>
    <submittedName>
        <fullName evidence="3">Putative phosphorylase b kinase regulatory subunit alpha</fullName>
    </submittedName>
</protein>
<dbReference type="Pfam" id="PF24855">
    <property type="entry name" value="DUF7729"/>
    <property type="match status" value="1"/>
</dbReference>
<reference evidence="3" key="1">
    <citation type="submission" date="2015-07" db="EMBL/GenBank/DDBJ databases">
        <title>Transcriptome Assembly of Anthurium amnicola.</title>
        <authorList>
            <person name="Suzuki J."/>
        </authorList>
    </citation>
    <scope>NUCLEOTIDE SEQUENCE</scope>
</reference>
<keyword evidence="3" id="KW-0808">Transferase</keyword>
<proteinExistence type="predicted"/>
<dbReference type="GO" id="GO:0016301">
    <property type="term" value="F:kinase activity"/>
    <property type="evidence" value="ECO:0007669"/>
    <property type="project" value="UniProtKB-KW"/>
</dbReference>
<evidence type="ECO:0000256" key="1">
    <source>
        <dbReference type="SAM" id="SignalP"/>
    </source>
</evidence>
<feature type="chain" id="PRO_5008900139" evidence="1">
    <location>
        <begin position="22"/>
        <end position="292"/>
    </location>
</feature>
<gene>
    <name evidence="3" type="primary">C14B9.8</name>
    <name evidence="3" type="ORF">g.7035</name>
</gene>
<organism evidence="3">
    <name type="scientific">Anthurium amnicola</name>
    <dbReference type="NCBI Taxonomy" id="1678845"/>
    <lineage>
        <taxon>Eukaryota</taxon>
        <taxon>Viridiplantae</taxon>
        <taxon>Streptophyta</taxon>
        <taxon>Embryophyta</taxon>
        <taxon>Tracheophyta</taxon>
        <taxon>Spermatophyta</taxon>
        <taxon>Magnoliopsida</taxon>
        <taxon>Liliopsida</taxon>
        <taxon>Araceae</taxon>
        <taxon>Pothoideae</taxon>
        <taxon>Potheae</taxon>
        <taxon>Anthurium</taxon>
    </lineage>
</organism>
<sequence length="292" mass="31087">MKIKNFIFVTFFLAVAGLGSALPSKHTKSSAVKIPTTNSTQLTTDNTKLPTDSPQVDQAKQFLLDAAGPAGAGISKECSAALLQIITSPEFLKCVPLAALLALTPVVTDPTLLGKFLQDPASVYTSSLEKPFTQFSDLLCAAPKCSDQGVAGAVDILQKGCSKDLDNELVKLAFAGTILYSPIRDITCLKDNNKGYCWDETILGITKLPKAPFAITKIPLVDSVAVADPQLVCTDCPQQMIVGILFKFVQGNKAAQEFLAQQNIKFEDLEAAVAIKCGASFLSPKGKSNEEL</sequence>